<sequence length="208" mass="21867">MPAPAPAPPTAANAPDEEATSGCTATTLLVRKDLVVVANVGDSRAVLCRGGRAVDLSTEHRVWGKTPGVMAEIERIESVGGWVDDGRVCGVLAVSRGCPPNQCRHFTGNPVTAQPDVTELALHDSDEFVVVASDGLWDVMDSQEVVKLARRDLQRGLEPQEVASKLTTLAVKRGSQDNIGVVLIDLGKVEWGKDAGGGGLFGSLFGSR</sequence>
<dbReference type="InterPro" id="IPR001932">
    <property type="entry name" value="PPM-type_phosphatase-like_dom"/>
</dbReference>
<evidence type="ECO:0000313" key="3">
    <source>
        <dbReference type="Proteomes" id="UP000008141"/>
    </source>
</evidence>
<dbReference type="eggNOG" id="KOG0698">
    <property type="taxonomic scope" value="Eukaryota"/>
</dbReference>
<dbReference type="PANTHER" id="PTHR47992">
    <property type="entry name" value="PROTEIN PHOSPHATASE"/>
    <property type="match status" value="1"/>
</dbReference>
<dbReference type="OMA" id="KWIVVAN"/>
<dbReference type="RefSeq" id="XP_005846527.1">
    <property type="nucleotide sequence ID" value="XM_005846465.1"/>
</dbReference>
<dbReference type="SMART" id="SM00332">
    <property type="entry name" value="PP2Cc"/>
    <property type="match status" value="1"/>
</dbReference>
<keyword evidence="3" id="KW-1185">Reference proteome</keyword>
<dbReference type="PROSITE" id="PS51746">
    <property type="entry name" value="PPM_2"/>
    <property type="match status" value="1"/>
</dbReference>
<dbReference type="Proteomes" id="UP000008141">
    <property type="component" value="Unassembled WGS sequence"/>
</dbReference>
<evidence type="ECO:0000313" key="2">
    <source>
        <dbReference type="EMBL" id="EFN54425.1"/>
    </source>
</evidence>
<dbReference type="InParanoid" id="E1ZJ15"/>
<dbReference type="FunCoup" id="E1ZJ15">
    <property type="interactions" value="381"/>
</dbReference>
<evidence type="ECO:0000259" key="1">
    <source>
        <dbReference type="PROSITE" id="PS51746"/>
    </source>
</evidence>
<protein>
    <recommendedName>
        <fullName evidence="1">PPM-type phosphatase domain-containing protein</fullName>
    </recommendedName>
</protein>
<dbReference type="GeneID" id="17353857"/>
<name>E1ZJ15_CHLVA</name>
<dbReference type="InterPro" id="IPR015655">
    <property type="entry name" value="PP2C"/>
</dbReference>
<gene>
    <name evidence="2" type="ORF">CHLNCDRAFT_36133</name>
</gene>
<dbReference type="EMBL" id="GL433848">
    <property type="protein sequence ID" value="EFN54425.1"/>
    <property type="molecule type" value="Genomic_DNA"/>
</dbReference>
<dbReference type="KEGG" id="cvr:CHLNCDRAFT_36133"/>
<accession>E1ZJ15</accession>
<dbReference type="Gene3D" id="3.60.40.10">
    <property type="entry name" value="PPM-type phosphatase domain"/>
    <property type="match status" value="1"/>
</dbReference>
<reference evidence="2 3" key="1">
    <citation type="journal article" date="2010" name="Plant Cell">
        <title>The Chlorella variabilis NC64A genome reveals adaptation to photosymbiosis, coevolution with viruses, and cryptic sex.</title>
        <authorList>
            <person name="Blanc G."/>
            <person name="Duncan G."/>
            <person name="Agarkova I."/>
            <person name="Borodovsky M."/>
            <person name="Gurnon J."/>
            <person name="Kuo A."/>
            <person name="Lindquist E."/>
            <person name="Lucas S."/>
            <person name="Pangilinan J."/>
            <person name="Polle J."/>
            <person name="Salamov A."/>
            <person name="Terry A."/>
            <person name="Yamada T."/>
            <person name="Dunigan D.D."/>
            <person name="Grigoriev I.V."/>
            <person name="Claverie J.M."/>
            <person name="Van Etten J.L."/>
        </authorList>
    </citation>
    <scope>NUCLEOTIDE SEQUENCE [LARGE SCALE GENOMIC DNA]</scope>
    <source>
        <strain evidence="2 3">NC64A</strain>
    </source>
</reference>
<dbReference type="CDD" id="cd00143">
    <property type="entry name" value="PP2Cc"/>
    <property type="match status" value="1"/>
</dbReference>
<dbReference type="OrthoDB" id="10264738at2759"/>
<dbReference type="GO" id="GO:0004722">
    <property type="term" value="F:protein serine/threonine phosphatase activity"/>
    <property type="evidence" value="ECO:0007669"/>
    <property type="project" value="InterPro"/>
</dbReference>
<feature type="domain" description="PPM-type phosphatase" evidence="1">
    <location>
        <begin position="1"/>
        <end position="186"/>
    </location>
</feature>
<dbReference type="Pfam" id="PF00481">
    <property type="entry name" value="PP2C"/>
    <property type="match status" value="1"/>
</dbReference>
<dbReference type="SUPFAM" id="SSF81606">
    <property type="entry name" value="PP2C-like"/>
    <property type="match status" value="1"/>
</dbReference>
<organism evidence="3">
    <name type="scientific">Chlorella variabilis</name>
    <name type="common">Green alga</name>
    <dbReference type="NCBI Taxonomy" id="554065"/>
    <lineage>
        <taxon>Eukaryota</taxon>
        <taxon>Viridiplantae</taxon>
        <taxon>Chlorophyta</taxon>
        <taxon>core chlorophytes</taxon>
        <taxon>Trebouxiophyceae</taxon>
        <taxon>Chlorellales</taxon>
        <taxon>Chlorellaceae</taxon>
        <taxon>Chlorella clade</taxon>
        <taxon>Chlorella</taxon>
    </lineage>
</organism>
<dbReference type="InterPro" id="IPR036457">
    <property type="entry name" value="PPM-type-like_dom_sf"/>
</dbReference>
<dbReference type="AlphaFoldDB" id="E1ZJ15"/>
<proteinExistence type="predicted"/>